<protein>
    <submittedName>
        <fullName evidence="3">Uncharacterized protein</fullName>
    </submittedName>
</protein>
<dbReference type="Pfam" id="PF00910">
    <property type="entry name" value="RNA_helicase"/>
    <property type="match status" value="1"/>
</dbReference>
<dbReference type="GO" id="GO:0006260">
    <property type="term" value="P:DNA replication"/>
    <property type="evidence" value="ECO:0007669"/>
    <property type="project" value="InterPro"/>
</dbReference>
<dbReference type="Proteomes" id="UP000239589">
    <property type="component" value="Unassembled WGS sequence"/>
</dbReference>
<reference evidence="3 4" key="1">
    <citation type="submission" date="2018-02" db="EMBL/GenBank/DDBJ databases">
        <title>Discovery of a pederin family compound in a non-symbiotic bloom-forming cyanobacterium.</title>
        <authorList>
            <person name="Kust A."/>
            <person name="Mares J."/>
            <person name="Jokela J."/>
            <person name="Urajova P."/>
            <person name="Hajek J."/>
            <person name="Saurav K."/>
            <person name="Voracova K."/>
            <person name="Fewer D.P."/>
            <person name="Haapaniemi E."/>
            <person name="Permi P."/>
            <person name="Rehakova K."/>
            <person name="Sivonen K."/>
            <person name="Hrouzek P."/>
        </authorList>
    </citation>
    <scope>NUCLEOTIDE SEQUENCE [LARGE SCALE GENOMIC DNA]</scope>
    <source>
        <strain evidence="3 4">CHARLIE-1</strain>
    </source>
</reference>
<evidence type="ECO:0000313" key="3">
    <source>
        <dbReference type="EMBL" id="PPJ61498.1"/>
    </source>
</evidence>
<keyword evidence="4" id="KW-1185">Reference proteome</keyword>
<dbReference type="RefSeq" id="WP_104389559.1">
    <property type="nucleotide sequence ID" value="NZ_PGEM01000220.1"/>
</dbReference>
<name>A0A2S6CP25_9CYAN</name>
<accession>A0A2S6CP25</accession>
<evidence type="ECO:0000313" key="4">
    <source>
        <dbReference type="Proteomes" id="UP000239589"/>
    </source>
</evidence>
<dbReference type="SUPFAM" id="SSF52540">
    <property type="entry name" value="P-loop containing nucleoside triphosphate hydrolases"/>
    <property type="match status" value="1"/>
</dbReference>
<dbReference type="GO" id="GO:0003677">
    <property type="term" value="F:DNA binding"/>
    <property type="evidence" value="ECO:0007669"/>
    <property type="project" value="InterPro"/>
</dbReference>
<feature type="domain" description="Helicase superfamily 3 single-stranded DNA/RNA virus" evidence="1">
    <location>
        <begin position="199"/>
        <end position="293"/>
    </location>
</feature>
<dbReference type="InterPro" id="IPR027417">
    <property type="entry name" value="P-loop_NTPase"/>
</dbReference>
<dbReference type="Pfam" id="PF01719">
    <property type="entry name" value="Rep_OBD"/>
    <property type="match status" value="1"/>
</dbReference>
<dbReference type="EMBL" id="PGEM01000220">
    <property type="protein sequence ID" value="PPJ61498.1"/>
    <property type="molecule type" value="Genomic_DNA"/>
</dbReference>
<sequence>MSAGVKNRRSIMYVQYLEHIKFDSFDELEKNVFKVVGDKYQVASIIHDKDVSDETGELERPHIHMFFYCENKLSAAKLMQATNETQMNQFEFFERKDAGFLYLIHAGRKDRHKYQYSIDEVSANFDYREYVENLKANYSTSLDTMLEDVLESRIKYSDIQNDNDLSLLYAKNKTKIDNALNIASKRRVEARKNMEIPVVWIYGDYSGVGKTAYAKQKAEELKMAYGYSSYMTSANNDPFQEYKGEEVVIIDDIKPNDIELSDLLRLLDPYNATSVRSRYSNKYVSADVIFVTSMYSPEQFFIASSINFDKEPIDQLLRRISSVCYVKPVNDGEYLAEVNVFKMNKLDEPVVIEGKFDYIAGKKVEVKTRYQLRETKKKN</sequence>
<dbReference type="InterPro" id="IPR000605">
    <property type="entry name" value="Helicase_SF3_ssDNA/RNA_vir"/>
</dbReference>
<dbReference type="GO" id="GO:0005727">
    <property type="term" value="C:extrachromosomal circular DNA"/>
    <property type="evidence" value="ECO:0007669"/>
    <property type="project" value="InterPro"/>
</dbReference>
<organism evidence="3 4">
    <name type="scientific">Cuspidothrix issatschenkoi CHARLIE-1</name>
    <dbReference type="NCBI Taxonomy" id="2052836"/>
    <lineage>
        <taxon>Bacteria</taxon>
        <taxon>Bacillati</taxon>
        <taxon>Cyanobacteriota</taxon>
        <taxon>Cyanophyceae</taxon>
        <taxon>Nostocales</taxon>
        <taxon>Aphanizomenonaceae</taxon>
        <taxon>Cuspidothrix</taxon>
    </lineage>
</organism>
<feature type="domain" description="Plasmid replication protein origin binding" evidence="2">
    <location>
        <begin position="9"/>
        <end position="126"/>
    </location>
</feature>
<dbReference type="InterPro" id="IPR002631">
    <property type="entry name" value="Plasmid_rep_OBD"/>
</dbReference>
<dbReference type="GO" id="GO:0003724">
    <property type="term" value="F:RNA helicase activity"/>
    <property type="evidence" value="ECO:0007669"/>
    <property type="project" value="InterPro"/>
</dbReference>
<dbReference type="GO" id="GO:0003916">
    <property type="term" value="F:DNA topoisomerase activity"/>
    <property type="evidence" value="ECO:0007669"/>
    <property type="project" value="InterPro"/>
</dbReference>
<comment type="caution">
    <text evidence="3">The sequence shown here is derived from an EMBL/GenBank/DDBJ whole genome shotgun (WGS) entry which is preliminary data.</text>
</comment>
<proteinExistence type="predicted"/>
<dbReference type="GO" id="GO:0003723">
    <property type="term" value="F:RNA binding"/>
    <property type="evidence" value="ECO:0007669"/>
    <property type="project" value="InterPro"/>
</dbReference>
<evidence type="ECO:0000259" key="2">
    <source>
        <dbReference type="Pfam" id="PF01719"/>
    </source>
</evidence>
<evidence type="ECO:0000259" key="1">
    <source>
        <dbReference type="Pfam" id="PF00910"/>
    </source>
</evidence>
<dbReference type="Gene3D" id="3.40.1310.30">
    <property type="match status" value="1"/>
</dbReference>
<gene>
    <name evidence="3" type="ORF">CUN59_20620</name>
</gene>
<dbReference type="AlphaFoldDB" id="A0A2S6CP25"/>
<dbReference type="OrthoDB" id="388964at2"/>